<sequence length="1131" mass="131472">MDSWISKFTKAFTHYSSMSNDELKNKGLRIRESRKCNSLFGDLTCFLDDLASIDKFSEEIVPNFNKFYNNFEFFLLKVYEDKLFLHVDFAFLEVLVITAYKIDNYYLKLKSLKILSIWLHNYSDSRNNAHPYFIVSLLNTSCNVSENIYLRRIALLVVTRLIKKNVKNKRIIIDKNELFDLKGIGESILTSDDFKVQELCSELIHELLPPRNSPMEYYDRRFDLFFSLNSLSDDLKNEFLNMQNSGWMYSPKWLISLNSERKCDSAPLTFECLYLKLEENAFYPICSDETLFVHVSKNFLYTVLDLKNERGLLDIALKDVDEILEFNNQIVLKLKEDVNNESVICDDFGFFNLVTFFFDTKSETKIIIQDIVKRIKRNMGMSANSKCSIIECPISLRVKNSNNVLSNDSFQHRTIVTNVKSSGFSTNELIQEKEFKDFVSLHTLEQCDIENDKKSPCSEFKEIGYESRDSYIPDNNRSGSDGCKNNKEKYLLRVSTQVQDLFSLVTLENEDKSAQKNAKVSEKMKKKLQGLKELTNVLPSLNEVSKLDKKNDSSIKKKNNNGKDFDNNDIYDFPLSDISYFYKSPTSEIRSKKKYMLKSNFSTLKKNKIENKLRKTCKGNSSSKGFFKNDYSSATDYDIVPNDSLNNDVKSVKKSGRTAARKRPFSDENSSHKESLVKARLCRSNDFFSKSRKTFKGINDNLSLLSDYDDEMGSKQTKKDNITLTNKVYSLQSKKRVKNNHELCLVENFQVEGQNNHVFGEESSYKNNDKMTINTCTENRKSTEFVDENSECKSKIVTQYENCSSNYDCKMFCSRVESNNLSRVDAFENDSLCGSETNVLKLPMVEETVKDIDKKYLPSKDFTVVENEMKTEKDFKSCIYNNSVEEMCKNLGDIHVVTDDKLLVHVNADDAIDPLNIYKKNNVSDKNVNFNNLSDNFYNILNAYGLLPVTKTDNVKDFFTVDLNKHLINIDLMGQFSELSGLNENDYDSQMSVSDTECNNDIYNKYFYMSKWRKSLPEHHRKTLNLLTDIVQIIINKLVIYEFDINEYMLNFKDDINKIIEVLNTVRHDKKLNIENNFFFRNSCNKRLANHLNRIEKQESILEKIKSNMKKGYLAQKNMIDNFHHNVLGIY</sequence>
<accession>A0ACB7CC26</accession>
<evidence type="ECO:0000313" key="1">
    <source>
        <dbReference type="EMBL" id="KAG4305297.1"/>
    </source>
</evidence>
<proteinExistence type="predicted"/>
<dbReference type="EMBL" id="JABTEG010000004">
    <property type="protein sequence ID" value="KAG4305297.1"/>
    <property type="molecule type" value="Genomic_DNA"/>
</dbReference>
<organism evidence="1 2">
    <name type="scientific">Pneumocystis oryctolagi</name>
    <dbReference type="NCBI Taxonomy" id="42067"/>
    <lineage>
        <taxon>Eukaryota</taxon>
        <taxon>Fungi</taxon>
        <taxon>Dikarya</taxon>
        <taxon>Ascomycota</taxon>
        <taxon>Taphrinomycotina</taxon>
        <taxon>Pneumocystomycetes</taxon>
        <taxon>Pneumocystaceae</taxon>
        <taxon>Pneumocystis</taxon>
    </lineage>
</organism>
<dbReference type="Proteomes" id="UP000768646">
    <property type="component" value="Unassembled WGS sequence"/>
</dbReference>
<protein>
    <submittedName>
        <fullName evidence="1">Uncharacterized protein</fullName>
    </submittedName>
</protein>
<evidence type="ECO:0000313" key="2">
    <source>
        <dbReference type="Proteomes" id="UP000768646"/>
    </source>
</evidence>
<reference evidence="1 2" key="1">
    <citation type="journal article" date="2021" name="Commun. Biol.">
        <title>Genomic insights into the host specific adaptation of the Pneumocystis genus.</title>
        <authorList>
            <person name="Cisse O.H."/>
            <person name="Ma L."/>
            <person name="Dekker J.P."/>
            <person name="Khil P.P."/>
            <person name="Youn J.-H."/>
            <person name="Brenchley J.M."/>
            <person name="Blair R."/>
            <person name="Pahar B."/>
            <person name="Chabe M."/>
            <person name="Van Rompay K.K.A."/>
            <person name="Keesler R."/>
            <person name="Sukura A."/>
            <person name="Hirsch V."/>
            <person name="Kutty G."/>
            <person name="Liu Y."/>
            <person name="Peng L."/>
            <person name="Chen J."/>
            <person name="Song J."/>
            <person name="Weissenbacher-Lang C."/>
            <person name="Xu J."/>
            <person name="Upham N.S."/>
            <person name="Stajich J.E."/>
            <person name="Cuomo C.A."/>
            <person name="Cushion M.T."/>
            <person name="Kovacs J.A."/>
        </authorList>
    </citation>
    <scope>NUCLEOTIDE SEQUENCE [LARGE SCALE GENOMIC DNA]</scope>
    <source>
        <strain evidence="1 2">RABM</strain>
    </source>
</reference>
<comment type="caution">
    <text evidence="1">The sequence shown here is derived from an EMBL/GenBank/DDBJ whole genome shotgun (WGS) entry which is preliminary data.</text>
</comment>
<keyword evidence="2" id="KW-1185">Reference proteome</keyword>
<name>A0ACB7CC26_9ASCO</name>
<gene>
    <name evidence="1" type="ORF">PORY_001467</name>
</gene>